<protein>
    <recommendedName>
        <fullName evidence="3">XRE family transcriptional regulator</fullName>
    </recommendedName>
</protein>
<dbReference type="AlphaFoldDB" id="A0A3M2MFQ0"/>
<gene>
    <name evidence="1" type="ORF">EBO15_00485</name>
</gene>
<dbReference type="Proteomes" id="UP000282674">
    <property type="component" value="Unassembled WGS sequence"/>
</dbReference>
<organism evidence="1 2">
    <name type="scientific">Actinomadura harenae</name>
    <dbReference type="NCBI Taxonomy" id="2483351"/>
    <lineage>
        <taxon>Bacteria</taxon>
        <taxon>Bacillati</taxon>
        <taxon>Actinomycetota</taxon>
        <taxon>Actinomycetes</taxon>
        <taxon>Streptosporangiales</taxon>
        <taxon>Thermomonosporaceae</taxon>
        <taxon>Actinomadura</taxon>
    </lineage>
</organism>
<proteinExistence type="predicted"/>
<keyword evidence="2" id="KW-1185">Reference proteome</keyword>
<evidence type="ECO:0000313" key="1">
    <source>
        <dbReference type="EMBL" id="RMI47810.1"/>
    </source>
</evidence>
<reference evidence="1 2" key="1">
    <citation type="submission" date="2018-10" db="EMBL/GenBank/DDBJ databases">
        <title>Isolation from soil.</title>
        <authorList>
            <person name="Hu J."/>
        </authorList>
    </citation>
    <scope>NUCLEOTIDE SEQUENCE [LARGE SCALE GENOMIC DNA]</scope>
    <source>
        <strain evidence="1 2">NEAU-Ht49</strain>
    </source>
</reference>
<evidence type="ECO:0000313" key="2">
    <source>
        <dbReference type="Proteomes" id="UP000282674"/>
    </source>
</evidence>
<evidence type="ECO:0008006" key="3">
    <source>
        <dbReference type="Google" id="ProtNLM"/>
    </source>
</evidence>
<name>A0A3M2MFQ0_9ACTN</name>
<sequence>MAVMLRNAADGEAQALLPSIATLQRYVRGYEAGEHHPGDLYASLYCRVFGLDHAVLFGTCQLEPPPSQPTEHDAANLTAWLTTTNVSEDGLVHLAEAAASLADHHTQHPPAELLTEVMALHGRTQRLLRSGRQRLRQTRELLSIDASLLAHACLLLGDVEQDTSAVAFGKASDLCTREAEASPARTLSALAKTARWTGRFAESADFAAHGFVCSAPPSTRILLAYQEANAAALMGNAERARQAVNRATALAATAPEHPGSSAWSCPVPRQAVYAISVAYRTGDPDAALRAVEMADAASAPQPPSSARTTWAQIRIGAGIAHVMKGSLDAAASEVAPVFTLAPEFRISTVTRYLTQLDRRLHERRFRRSAEAAHLRESIRDFNAAAFPPLPQEHP</sequence>
<dbReference type="EMBL" id="RFFG01000001">
    <property type="protein sequence ID" value="RMI47810.1"/>
    <property type="molecule type" value="Genomic_DNA"/>
</dbReference>
<accession>A0A3M2MFQ0</accession>
<comment type="caution">
    <text evidence="1">The sequence shown here is derived from an EMBL/GenBank/DDBJ whole genome shotgun (WGS) entry which is preliminary data.</text>
</comment>